<accession>A0ABX7V5H6</accession>
<feature type="chain" id="PRO_5047113241" evidence="1">
    <location>
        <begin position="20"/>
        <end position="72"/>
    </location>
</feature>
<protein>
    <submittedName>
        <fullName evidence="2">Uncharacterized protein</fullName>
    </submittedName>
</protein>
<evidence type="ECO:0000313" key="3">
    <source>
        <dbReference type="Proteomes" id="UP000665025"/>
    </source>
</evidence>
<name>A0ABX7V5H6_9GAMM</name>
<evidence type="ECO:0000313" key="2">
    <source>
        <dbReference type="EMBL" id="QTL36133.1"/>
    </source>
</evidence>
<organism evidence="2 3">
    <name type="scientific">Pseudoalteromonas viridis</name>
    <dbReference type="NCBI Taxonomy" id="339617"/>
    <lineage>
        <taxon>Bacteria</taxon>
        <taxon>Pseudomonadati</taxon>
        <taxon>Pseudomonadota</taxon>
        <taxon>Gammaproteobacteria</taxon>
        <taxon>Alteromonadales</taxon>
        <taxon>Pseudoalteromonadaceae</taxon>
        <taxon>Pseudoalteromonas</taxon>
    </lineage>
</organism>
<evidence type="ECO:0000256" key="1">
    <source>
        <dbReference type="SAM" id="SignalP"/>
    </source>
</evidence>
<proteinExistence type="predicted"/>
<dbReference type="EMBL" id="CP072425">
    <property type="protein sequence ID" value="QTL36133.1"/>
    <property type="molecule type" value="Genomic_DNA"/>
</dbReference>
<dbReference type="Proteomes" id="UP000665025">
    <property type="component" value="Chromosome 1"/>
</dbReference>
<gene>
    <name evidence="2" type="ORF">J5X90_03530</name>
</gene>
<dbReference type="RefSeq" id="WP_209052795.1">
    <property type="nucleotide sequence ID" value="NZ_CP072425.1"/>
</dbReference>
<keyword evidence="1" id="KW-0732">Signal</keyword>
<sequence length="72" mass="7770">MKTLLIGAILALCCGLSNAATATKQDNQALIAEQVQMKRFLASAGVWTALHDGRSRYYACGQVLYQTATVLH</sequence>
<reference evidence="2 3" key="1">
    <citation type="submission" date="2021-03" db="EMBL/GenBank/DDBJ databases">
        <title>Complete Genome of Pseudoalteromonas viridis Strain BBR56, a new biocontrol bacterial candidate.</title>
        <authorList>
            <person name="Handayani D.P."/>
            <person name="Isnansetyo A."/>
            <person name="Istiqomah I."/>
            <person name="Jumina J."/>
        </authorList>
    </citation>
    <scope>NUCLEOTIDE SEQUENCE [LARGE SCALE GENOMIC DNA]</scope>
    <source>
        <strain evidence="2 3">BBR56</strain>
    </source>
</reference>
<feature type="signal peptide" evidence="1">
    <location>
        <begin position="1"/>
        <end position="19"/>
    </location>
</feature>
<keyword evidence="3" id="KW-1185">Reference proteome</keyword>